<reference evidence="10" key="1">
    <citation type="submission" date="2022-01" db="EMBL/GenBank/DDBJ databases">
        <authorList>
            <person name="King R."/>
        </authorList>
    </citation>
    <scope>NUCLEOTIDE SEQUENCE</scope>
</reference>
<accession>A0A9N9WQX1</accession>
<dbReference type="InterPro" id="IPR036397">
    <property type="entry name" value="RNaseH_sf"/>
</dbReference>
<dbReference type="InterPro" id="IPR023211">
    <property type="entry name" value="DNA_pol_palm_dom_sf"/>
</dbReference>
<evidence type="ECO:0000256" key="4">
    <source>
        <dbReference type="ARBA" id="ARBA00022695"/>
    </source>
</evidence>
<keyword evidence="11" id="KW-1185">Reference proteome</keyword>
<dbReference type="GO" id="GO:0006260">
    <property type="term" value="P:DNA replication"/>
    <property type="evidence" value="ECO:0007669"/>
    <property type="project" value="UniProtKB-KW"/>
</dbReference>
<keyword evidence="7" id="KW-0238">DNA-binding</keyword>
<dbReference type="Gene3D" id="3.30.420.10">
    <property type="entry name" value="Ribonuclease H-like superfamily/Ribonuclease H"/>
    <property type="match status" value="1"/>
</dbReference>
<dbReference type="GO" id="GO:0000166">
    <property type="term" value="F:nucleotide binding"/>
    <property type="evidence" value="ECO:0007669"/>
    <property type="project" value="InterPro"/>
</dbReference>
<dbReference type="PANTHER" id="PTHR33568:SF3">
    <property type="entry name" value="DNA-DIRECTED DNA POLYMERASE"/>
    <property type="match status" value="1"/>
</dbReference>
<dbReference type="InterPro" id="IPR043502">
    <property type="entry name" value="DNA/RNA_pol_sf"/>
</dbReference>
<evidence type="ECO:0000256" key="8">
    <source>
        <dbReference type="ARBA" id="ARBA00049244"/>
    </source>
</evidence>
<evidence type="ECO:0000259" key="9">
    <source>
        <dbReference type="Pfam" id="PF03175"/>
    </source>
</evidence>
<evidence type="ECO:0000256" key="3">
    <source>
        <dbReference type="ARBA" id="ARBA00022679"/>
    </source>
</evidence>
<dbReference type="OrthoDB" id="8041080at2759"/>
<keyword evidence="6" id="KW-0239">DNA-directed DNA polymerase</keyword>
<evidence type="ECO:0000313" key="10">
    <source>
        <dbReference type="EMBL" id="CAG9801634.1"/>
    </source>
</evidence>
<keyword evidence="4" id="KW-0548">Nucleotidyltransferase</keyword>
<dbReference type="PANTHER" id="PTHR33568">
    <property type="entry name" value="DNA POLYMERASE"/>
    <property type="match status" value="1"/>
</dbReference>
<sequence>MDNRENFDKYIVEELGLNPAKPANSEELARTKKELEELFLTTHSNDVLHSLKNSENQELDISSVDENILNKCVDEISNKSSLKDFEVLKGNLFDEGHSSCYQSEVSPFDESDLKNVNDVELERVLKQINLNGQTIPDLQDLGRGVLSENIWRDNLKQALKDAKKTFKNLYEKSRDKIDTSDDLTLDQLSDDEETKTLIKGFKYIKFVKSVQEGIWQDVLTKTFCKLRFKIKEVQEFQKAFEEVALFIKAVCKESPLVGIRICLTSQKADSGIFLSFRDPTQYSGELILTQFLKVSQSNEEYLASPFLRLYIDKLSDLRGGATIDLQSLSHDKSRDIISKRTLIPTEPFLKPGEQKCFILAVCMGILKAHNVTPPKGFRQMSINKIKISKSTNRPRKTQFMTYYDYLTRLSNFISKKADVDFSIFNSKNQPALKEFTKIQNVLENFTLPSNIGLSNISTKPQSYRIKIYNSFKKVVFYGNAEKSDLQDAQNLNLLYINKHYNFIQSLPGTFSRSYFCNHCNKSSNNNHKHKNCAFSCSSCFKSPPCLHKNLTDINEIFCEECTRVFFSEQCYKNHLDNEICKKISFCKNCGALQHKNHKCGMFRCSKCETDREIEHTCKIPVFEPKALSPEEHHFVFYDLEARTEISENKKGEKFVVNLCVCEIICEECINVQESNYNCKVCGPRQRIYRGENAVKDFLNFLITLGRTKRITILSHFGSCFDQLFVLREILKAHRGKMPQLTANGTKLYLLKLGNLRFIDSYNFMPAKLSNLPKMFGFSEDEKGFFPHGFNKLENENYIGKYPDASYYEPSAMNEKEREKFYEWYNSVKHLEFDFQYELQRYCENDVKLLRIACVIFTQQLRMECGFDVFQYCTTIASVVSRIFRKMFYKPDSLTITPECHRLTDNQSMIAIVYLRYMEKQFNVTIDSAFRGKERIVKCKNMSKYKVDGLFEKDGQTHVVEFQGCIYHGCVKCQPIDKAAYLPHFTQNDTSKFNSSLNMSLRREETERKMNALRESGFIVHEMNECDFKRLLKEDPELERELRQDISEPPLRTRDSFFGGSVDCIVTHKVADSNETIQYLDYTRYCLLPSDAPKRILIGNNECSKVNLHKFDGFIRCQILPPKSLLFPVLPCRINSKLMFVLCHKCAVNESSSDCTHSDDERGWTGVFVSVELKHALELGYKVVYIHEIHEYELRADMFTGFIRHFYVKKILASGKPANFEKFKEEFYRREGIMLNEDEFEDNPAKRSLAKLMLNSLWGKWAQKNHPHCRLIEDPQELFLMINNPQIDIKSSYIVNPEILLVTYDDSSDTSVLNTTSLACASFVTAYGRDRLHRQLQPLGAKILYYDTDSVVCCATKGSNEIAQGEQLGDLKNELLEYGENAYITEFVGTGPKSYAMKIVNPDTGKITEVCKVKGITLNHKTSQSINFTSIFQHATCEKIEPIKISNKMFVRTRDAEVYLTDHEKTFRAVLKKRRRIGNRTVPYGYTSNNSCGVANIDILNNVNKKILRQTVRPTDLLLNTHYSAETIRKVHTNYGDVYLLESEDFIMFMPKRYSGVEIEEFVKNRHFMISGFAGFGRHRTPILNFLLKDEAQASASITQQNAENNKM</sequence>
<dbReference type="Pfam" id="PF03175">
    <property type="entry name" value="DNA_pol_B_2"/>
    <property type="match status" value="2"/>
</dbReference>
<evidence type="ECO:0000313" key="11">
    <source>
        <dbReference type="Proteomes" id="UP001153620"/>
    </source>
</evidence>
<evidence type="ECO:0000256" key="2">
    <source>
        <dbReference type="ARBA" id="ARBA00012417"/>
    </source>
</evidence>
<dbReference type="Proteomes" id="UP001153620">
    <property type="component" value="Chromosome 2"/>
</dbReference>
<feature type="domain" description="DNA-directed DNA polymerase family B mitochondria/virus" evidence="9">
    <location>
        <begin position="710"/>
        <end position="893"/>
    </location>
</feature>
<comment type="catalytic activity">
    <reaction evidence="8">
        <text>DNA(n) + a 2'-deoxyribonucleoside 5'-triphosphate = DNA(n+1) + diphosphate</text>
        <dbReference type="Rhea" id="RHEA:22508"/>
        <dbReference type="Rhea" id="RHEA-COMP:17339"/>
        <dbReference type="Rhea" id="RHEA-COMP:17340"/>
        <dbReference type="ChEBI" id="CHEBI:33019"/>
        <dbReference type="ChEBI" id="CHEBI:61560"/>
        <dbReference type="ChEBI" id="CHEBI:173112"/>
        <dbReference type="EC" id="2.7.7.7"/>
    </reaction>
</comment>
<keyword evidence="5" id="KW-0235">DNA replication</keyword>
<keyword evidence="3" id="KW-0808">Transferase</keyword>
<dbReference type="SUPFAM" id="SSF53098">
    <property type="entry name" value="Ribonuclease H-like"/>
    <property type="match status" value="1"/>
</dbReference>
<dbReference type="GO" id="GO:0042575">
    <property type="term" value="C:DNA polymerase complex"/>
    <property type="evidence" value="ECO:0007669"/>
    <property type="project" value="UniProtKB-ARBA"/>
</dbReference>
<dbReference type="InterPro" id="IPR012337">
    <property type="entry name" value="RNaseH-like_sf"/>
</dbReference>
<dbReference type="SUPFAM" id="SSF56672">
    <property type="entry name" value="DNA/RNA polymerases"/>
    <property type="match status" value="1"/>
</dbReference>
<dbReference type="InterPro" id="IPR004868">
    <property type="entry name" value="DNA-dir_DNA_pol_B_mt/vir"/>
</dbReference>
<evidence type="ECO:0000256" key="7">
    <source>
        <dbReference type="ARBA" id="ARBA00023125"/>
    </source>
</evidence>
<dbReference type="GO" id="GO:0003677">
    <property type="term" value="F:DNA binding"/>
    <property type="evidence" value="ECO:0007669"/>
    <property type="project" value="UniProtKB-KW"/>
</dbReference>
<evidence type="ECO:0000256" key="1">
    <source>
        <dbReference type="ARBA" id="ARBA00005755"/>
    </source>
</evidence>
<organism evidence="10 11">
    <name type="scientific">Chironomus riparius</name>
    <dbReference type="NCBI Taxonomy" id="315576"/>
    <lineage>
        <taxon>Eukaryota</taxon>
        <taxon>Metazoa</taxon>
        <taxon>Ecdysozoa</taxon>
        <taxon>Arthropoda</taxon>
        <taxon>Hexapoda</taxon>
        <taxon>Insecta</taxon>
        <taxon>Pterygota</taxon>
        <taxon>Neoptera</taxon>
        <taxon>Endopterygota</taxon>
        <taxon>Diptera</taxon>
        <taxon>Nematocera</taxon>
        <taxon>Chironomoidea</taxon>
        <taxon>Chironomidae</taxon>
        <taxon>Chironominae</taxon>
        <taxon>Chironomus</taxon>
    </lineage>
</organism>
<dbReference type="Gene3D" id="3.90.1600.10">
    <property type="entry name" value="Palm domain of DNA polymerase"/>
    <property type="match status" value="1"/>
</dbReference>
<reference evidence="10" key="2">
    <citation type="submission" date="2022-10" db="EMBL/GenBank/DDBJ databases">
        <authorList>
            <consortium name="ENA_rothamsted_submissions"/>
            <consortium name="culmorum"/>
            <person name="King R."/>
        </authorList>
    </citation>
    <scope>NUCLEOTIDE SEQUENCE</scope>
</reference>
<gene>
    <name evidence="10" type="ORF">CHIRRI_LOCUS4556</name>
</gene>
<feature type="domain" description="DNA-directed DNA polymerase family B mitochondria/virus" evidence="9">
    <location>
        <begin position="1100"/>
        <end position="1328"/>
    </location>
</feature>
<dbReference type="EMBL" id="OU895878">
    <property type="protein sequence ID" value="CAG9801634.1"/>
    <property type="molecule type" value="Genomic_DNA"/>
</dbReference>
<name>A0A9N9WQX1_9DIPT</name>
<dbReference type="GO" id="GO:0003887">
    <property type="term" value="F:DNA-directed DNA polymerase activity"/>
    <property type="evidence" value="ECO:0007669"/>
    <property type="project" value="UniProtKB-KW"/>
</dbReference>
<evidence type="ECO:0000256" key="5">
    <source>
        <dbReference type="ARBA" id="ARBA00022705"/>
    </source>
</evidence>
<dbReference type="Gene3D" id="3.40.960.10">
    <property type="entry name" value="VSR Endonuclease"/>
    <property type="match status" value="1"/>
</dbReference>
<comment type="similarity">
    <text evidence="1">Belongs to the DNA polymerase type-B family.</text>
</comment>
<dbReference type="EC" id="2.7.7.7" evidence="2"/>
<protein>
    <recommendedName>
        <fullName evidence="2">DNA-directed DNA polymerase</fullName>
        <ecNumber evidence="2">2.7.7.7</ecNumber>
    </recommendedName>
</protein>
<proteinExistence type="inferred from homology"/>
<evidence type="ECO:0000256" key="6">
    <source>
        <dbReference type="ARBA" id="ARBA00022932"/>
    </source>
</evidence>